<evidence type="ECO:0000313" key="6">
    <source>
        <dbReference type="EMBL" id="KYG66537.1"/>
    </source>
</evidence>
<dbReference type="PROSITE" id="PS50111">
    <property type="entry name" value="CHEMOTAXIS_TRANSDUC_2"/>
    <property type="match status" value="1"/>
</dbReference>
<sequence>MKFTIKKQLGLLVCGFLVVLTVVSVFSFINSTSLMADFDNVADVQLPAVRNMTLADMMHDGLRSVVLASLLAAEANNQEGLKAIKEETKEKAADFTKYLTELEKLPLNPATKAAIAETKPEMEKYIAQTHQIVTLANEQGFQVAKSQLPEFDKMFKVLEGKMETLGELIEKDADSAHAAGGVYRSLNVIISIVGGLFCLIVGAFVSLSLIKKMTSFAERIQSAGESLASASGQLSAASQSLASGATESAASLEETVASLEELSSMVKLNSENAHKASTLSKDSLENSRKGAESAKKLTASMNALKDSSKKMEEVIQVIDDIAFQTNLLALNASVEAARAGEMGKGFAVVAEAVRTLAQRSADSAKDISVMIKESVERINEGGQIAHESGKIIEGFLAAASAVDEINSNISQASQEQSQGISQINQAMNNVDQSSQLNAQVAQEVAHNSDKMAQLSGGMQDLVSELNQLLTGKAKS</sequence>
<evidence type="ECO:0000256" key="4">
    <source>
        <dbReference type="SAM" id="Phobius"/>
    </source>
</evidence>
<dbReference type="InterPro" id="IPR024478">
    <property type="entry name" value="HlyB_4HB_MCP"/>
</dbReference>
<dbReference type="Gene3D" id="1.10.287.950">
    <property type="entry name" value="Methyl-accepting chemotaxis protein"/>
    <property type="match status" value="1"/>
</dbReference>
<accession>A0A150WQF0</accession>
<comment type="caution">
    <text evidence="6">The sequence shown here is derived from an EMBL/GenBank/DDBJ whole genome shotgun (WGS) entry which is preliminary data.</text>
</comment>
<dbReference type="GO" id="GO:0006935">
    <property type="term" value="P:chemotaxis"/>
    <property type="evidence" value="ECO:0007669"/>
    <property type="project" value="InterPro"/>
</dbReference>
<proteinExistence type="inferred from homology"/>
<keyword evidence="4" id="KW-1133">Transmembrane helix</keyword>
<dbReference type="PANTHER" id="PTHR43531:SF14">
    <property type="entry name" value="METHYL-ACCEPTING CHEMOTAXIS PROTEIN I-RELATED"/>
    <property type="match status" value="1"/>
</dbReference>
<name>A0A150WQF0_BDEBC</name>
<dbReference type="PRINTS" id="PR00260">
    <property type="entry name" value="CHEMTRNSDUCR"/>
</dbReference>
<dbReference type="Pfam" id="PF00015">
    <property type="entry name" value="MCPsignal"/>
    <property type="match status" value="1"/>
</dbReference>
<reference evidence="6 7" key="1">
    <citation type="submission" date="2016-03" db="EMBL/GenBank/DDBJ databases">
        <authorList>
            <person name="Ploux O."/>
        </authorList>
    </citation>
    <scope>NUCLEOTIDE SEQUENCE [LARGE SCALE GENOMIC DNA]</scope>
    <source>
        <strain evidence="6 7">R0</strain>
    </source>
</reference>
<comment type="similarity">
    <text evidence="2">Belongs to the methyl-accepting chemotaxis (MCP) protein family.</text>
</comment>
<keyword evidence="1" id="KW-0488">Methylation</keyword>
<evidence type="ECO:0000256" key="3">
    <source>
        <dbReference type="PROSITE-ProRule" id="PRU00284"/>
    </source>
</evidence>
<keyword evidence="4" id="KW-0812">Transmembrane</keyword>
<dbReference type="SMART" id="SM00283">
    <property type="entry name" value="MA"/>
    <property type="match status" value="1"/>
</dbReference>
<dbReference type="EMBL" id="LUKE01000001">
    <property type="protein sequence ID" value="KYG66537.1"/>
    <property type="molecule type" value="Genomic_DNA"/>
</dbReference>
<dbReference type="InterPro" id="IPR004090">
    <property type="entry name" value="Chemotax_Me-accpt_rcpt"/>
</dbReference>
<gene>
    <name evidence="6" type="ORF">AZI86_05690</name>
</gene>
<dbReference type="AlphaFoldDB" id="A0A150WQF0"/>
<dbReference type="GO" id="GO:0007165">
    <property type="term" value="P:signal transduction"/>
    <property type="evidence" value="ECO:0007669"/>
    <property type="project" value="UniProtKB-KW"/>
</dbReference>
<feature type="domain" description="Methyl-accepting transducer" evidence="5">
    <location>
        <begin position="223"/>
        <end position="452"/>
    </location>
</feature>
<dbReference type="OrthoDB" id="2489132at2"/>
<evidence type="ECO:0000259" key="5">
    <source>
        <dbReference type="PROSITE" id="PS50111"/>
    </source>
</evidence>
<keyword evidence="4" id="KW-0472">Membrane</keyword>
<evidence type="ECO:0000313" key="7">
    <source>
        <dbReference type="Proteomes" id="UP000075320"/>
    </source>
</evidence>
<dbReference type="GO" id="GO:0005886">
    <property type="term" value="C:plasma membrane"/>
    <property type="evidence" value="ECO:0007669"/>
    <property type="project" value="TreeGrafter"/>
</dbReference>
<protein>
    <recommendedName>
        <fullName evidence="5">Methyl-accepting transducer domain-containing protein</fullName>
    </recommendedName>
</protein>
<dbReference type="InterPro" id="IPR051310">
    <property type="entry name" value="MCP_chemotaxis"/>
</dbReference>
<feature type="transmembrane region" description="Helical" evidence="4">
    <location>
        <begin position="188"/>
        <end position="210"/>
    </location>
</feature>
<dbReference type="PANTHER" id="PTHR43531">
    <property type="entry name" value="PROTEIN ICFG"/>
    <property type="match status" value="1"/>
</dbReference>
<dbReference type="Proteomes" id="UP000075320">
    <property type="component" value="Unassembled WGS sequence"/>
</dbReference>
<dbReference type="GO" id="GO:0004888">
    <property type="term" value="F:transmembrane signaling receptor activity"/>
    <property type="evidence" value="ECO:0007669"/>
    <property type="project" value="InterPro"/>
</dbReference>
<organism evidence="6 7">
    <name type="scientific">Bdellovibrio bacteriovorus</name>
    <dbReference type="NCBI Taxonomy" id="959"/>
    <lineage>
        <taxon>Bacteria</taxon>
        <taxon>Pseudomonadati</taxon>
        <taxon>Bdellovibrionota</taxon>
        <taxon>Bdellovibrionia</taxon>
        <taxon>Bdellovibrionales</taxon>
        <taxon>Pseudobdellovibrionaceae</taxon>
        <taxon>Bdellovibrio</taxon>
    </lineage>
</organism>
<dbReference type="SUPFAM" id="SSF58104">
    <property type="entry name" value="Methyl-accepting chemotaxis protein (MCP) signaling domain"/>
    <property type="match status" value="1"/>
</dbReference>
<dbReference type="Pfam" id="PF12729">
    <property type="entry name" value="4HB_MCP_1"/>
    <property type="match status" value="1"/>
</dbReference>
<dbReference type="InterPro" id="IPR004089">
    <property type="entry name" value="MCPsignal_dom"/>
</dbReference>
<dbReference type="CDD" id="cd11386">
    <property type="entry name" value="MCP_signal"/>
    <property type="match status" value="1"/>
</dbReference>
<keyword evidence="3" id="KW-0807">Transducer</keyword>
<evidence type="ECO:0000256" key="1">
    <source>
        <dbReference type="ARBA" id="ARBA00022481"/>
    </source>
</evidence>
<keyword evidence="7" id="KW-1185">Reference proteome</keyword>
<evidence type="ECO:0000256" key="2">
    <source>
        <dbReference type="ARBA" id="ARBA00029447"/>
    </source>
</evidence>